<evidence type="ECO:0000256" key="1">
    <source>
        <dbReference type="SAM" id="Phobius"/>
    </source>
</evidence>
<keyword evidence="1" id="KW-1133">Transmembrane helix</keyword>
<protein>
    <recommendedName>
        <fullName evidence="4">Phage abortive infection protein</fullName>
    </recommendedName>
</protein>
<sequence length="260" mass="29668">MNQENIKVYNLKYEKLKLHTKYIIAISLGLISLVIISRGYSNNIFIGQVGFAATISSIILSVIAILMTIIGETKSDNTKDKLVNVSDELEVITKSIGDATNKLEATLYSSQELFSGINNIQSNIDQLINSKSIETNEEMVMTKIDTENEGHSCYINIFEDAGKRLNEVNYKDLALVLFYIGVKKKCGFNKISYQEFTEDMKNLKIQFNDLQSCWYASLLFSKALWKTDDFNKFIYNTIKNRYSYEVNNIKSLSKINSTEK</sequence>
<reference evidence="2 3" key="1">
    <citation type="submission" date="2024-11" db="EMBL/GenBank/DDBJ databases">
        <authorList>
            <person name="Heng Y.C."/>
            <person name="Lim A.C.H."/>
            <person name="Lee J.K.Y."/>
            <person name="Kittelmann S."/>
        </authorList>
    </citation>
    <scope>NUCLEOTIDE SEQUENCE [LARGE SCALE GENOMIC DNA]</scope>
    <source>
        <strain evidence="2 3">WILCCON 0185</strain>
    </source>
</reference>
<feature type="transmembrane region" description="Helical" evidence="1">
    <location>
        <begin position="46"/>
        <end position="71"/>
    </location>
</feature>
<name>A0ABW8T164_9CLOT</name>
<comment type="caution">
    <text evidence="2">The sequence shown here is derived from an EMBL/GenBank/DDBJ whole genome shotgun (WGS) entry which is preliminary data.</text>
</comment>
<accession>A0ABW8T164</accession>
<keyword evidence="1" id="KW-0472">Membrane</keyword>
<keyword evidence="3" id="KW-1185">Reference proteome</keyword>
<keyword evidence="1" id="KW-0812">Transmembrane</keyword>
<evidence type="ECO:0000313" key="2">
    <source>
        <dbReference type="EMBL" id="MFL0245513.1"/>
    </source>
</evidence>
<gene>
    <name evidence="2" type="ORF">ACJDUG_00805</name>
</gene>
<organism evidence="2 3">
    <name type="scientific">Candidatus Clostridium stratigraminis</name>
    <dbReference type="NCBI Taxonomy" id="3381661"/>
    <lineage>
        <taxon>Bacteria</taxon>
        <taxon>Bacillati</taxon>
        <taxon>Bacillota</taxon>
        <taxon>Clostridia</taxon>
        <taxon>Eubacteriales</taxon>
        <taxon>Clostridiaceae</taxon>
        <taxon>Clostridium</taxon>
    </lineage>
</organism>
<proteinExistence type="predicted"/>
<dbReference type="RefSeq" id="WP_406767973.1">
    <property type="nucleotide sequence ID" value="NZ_JBJHZZ010000001.1"/>
</dbReference>
<evidence type="ECO:0000313" key="3">
    <source>
        <dbReference type="Proteomes" id="UP001623591"/>
    </source>
</evidence>
<feature type="transmembrane region" description="Helical" evidence="1">
    <location>
        <begin position="21"/>
        <end position="40"/>
    </location>
</feature>
<dbReference type="EMBL" id="JBJHZZ010000001">
    <property type="protein sequence ID" value="MFL0245513.1"/>
    <property type="molecule type" value="Genomic_DNA"/>
</dbReference>
<dbReference type="Proteomes" id="UP001623591">
    <property type="component" value="Unassembled WGS sequence"/>
</dbReference>
<evidence type="ECO:0008006" key="4">
    <source>
        <dbReference type="Google" id="ProtNLM"/>
    </source>
</evidence>